<proteinExistence type="predicted"/>
<dbReference type="InterPro" id="IPR039954">
    <property type="entry name" value="DUF5527"/>
</dbReference>
<sequence>MFTQTNRVLLADVRTHPSAMNISSPSSQPRQHEPPDLAGFTAGSVVPGVTKKADALPMITVIVVMFVLLAVVIIVLVRYGPQLCTLQITLYHEPMPQDLENGVHLTDWKKLGSKRKSSPTQPAQNYQGELGCNDTAVLSVQCSCKHQLPCGNAEPNVIEITYL</sequence>
<dbReference type="PANTHER" id="PTHR37873">
    <property type="entry name" value="SMALL INTEGRAL MEMBRANE PROTEIN 33"/>
    <property type="match status" value="1"/>
</dbReference>
<dbReference type="Proteomes" id="UP000694403">
    <property type="component" value="Unplaced"/>
</dbReference>
<name>A0A8C3XSL2_CHESE</name>
<evidence type="ECO:0000313" key="2">
    <source>
        <dbReference type="Ensembl" id="ENSCSRP00000019623.1"/>
    </source>
</evidence>
<dbReference type="AlphaFoldDB" id="A0A8C3XSL2"/>
<protein>
    <recommendedName>
        <fullName evidence="4">Small integral membrane protein 33</fullName>
    </recommendedName>
</protein>
<organism evidence="2 3">
    <name type="scientific">Chelydra serpentina</name>
    <name type="common">Snapping turtle</name>
    <name type="synonym">Testudo serpentina</name>
    <dbReference type="NCBI Taxonomy" id="8475"/>
    <lineage>
        <taxon>Eukaryota</taxon>
        <taxon>Metazoa</taxon>
        <taxon>Chordata</taxon>
        <taxon>Craniata</taxon>
        <taxon>Vertebrata</taxon>
        <taxon>Euteleostomi</taxon>
        <taxon>Archelosauria</taxon>
        <taxon>Testudinata</taxon>
        <taxon>Testudines</taxon>
        <taxon>Cryptodira</taxon>
        <taxon>Durocryptodira</taxon>
        <taxon>Americhelydia</taxon>
        <taxon>Chelydroidea</taxon>
        <taxon>Chelydridae</taxon>
        <taxon>Chelydra</taxon>
    </lineage>
</organism>
<keyword evidence="3" id="KW-1185">Reference proteome</keyword>
<dbReference type="Ensembl" id="ENSCSRT00000020510.1">
    <property type="protein sequence ID" value="ENSCSRP00000019623.1"/>
    <property type="gene ID" value="ENSCSRG00000014966.1"/>
</dbReference>
<dbReference type="InterPro" id="IPR038803">
    <property type="entry name" value="SMIM33"/>
</dbReference>
<accession>A0A8C3XSL2</accession>
<reference evidence="2" key="1">
    <citation type="submission" date="2025-08" db="UniProtKB">
        <authorList>
            <consortium name="Ensembl"/>
        </authorList>
    </citation>
    <scope>IDENTIFICATION</scope>
</reference>
<keyword evidence="1" id="KW-0812">Transmembrane</keyword>
<keyword evidence="1" id="KW-0472">Membrane</keyword>
<feature type="transmembrane region" description="Helical" evidence="1">
    <location>
        <begin position="55"/>
        <end position="77"/>
    </location>
</feature>
<dbReference type="PANTHER" id="PTHR37873:SF1">
    <property type="entry name" value="SMALL INTEGRAL MEMBRANE PROTEIN 33"/>
    <property type="match status" value="1"/>
</dbReference>
<dbReference type="Pfam" id="PF17665">
    <property type="entry name" value="DUF5527"/>
    <property type="match status" value="1"/>
</dbReference>
<evidence type="ECO:0008006" key="4">
    <source>
        <dbReference type="Google" id="ProtNLM"/>
    </source>
</evidence>
<reference evidence="2" key="2">
    <citation type="submission" date="2025-09" db="UniProtKB">
        <authorList>
            <consortium name="Ensembl"/>
        </authorList>
    </citation>
    <scope>IDENTIFICATION</scope>
</reference>
<evidence type="ECO:0000256" key="1">
    <source>
        <dbReference type="SAM" id="Phobius"/>
    </source>
</evidence>
<evidence type="ECO:0000313" key="3">
    <source>
        <dbReference type="Proteomes" id="UP000694403"/>
    </source>
</evidence>
<keyword evidence="1" id="KW-1133">Transmembrane helix</keyword>